<evidence type="ECO:0000256" key="1">
    <source>
        <dbReference type="SAM" id="MobiDB-lite"/>
    </source>
</evidence>
<name>M7T8F9_EUTLA</name>
<evidence type="ECO:0000313" key="2">
    <source>
        <dbReference type="EMBL" id="EMR66096.1"/>
    </source>
</evidence>
<dbReference type="AlphaFoldDB" id="M7T8F9"/>
<proteinExistence type="predicted"/>
<reference evidence="3" key="1">
    <citation type="journal article" date="2013" name="Genome Announc.">
        <title>Draft genome sequence of the grapevine dieback fungus Eutypa lata UCR-EL1.</title>
        <authorList>
            <person name="Blanco-Ulate B."/>
            <person name="Rolshausen P.E."/>
            <person name="Cantu D."/>
        </authorList>
    </citation>
    <scope>NUCLEOTIDE SEQUENCE [LARGE SCALE GENOMIC DNA]</scope>
    <source>
        <strain evidence="3">UCR-EL1</strain>
    </source>
</reference>
<dbReference type="Proteomes" id="UP000012174">
    <property type="component" value="Unassembled WGS sequence"/>
</dbReference>
<accession>M7T8F9</accession>
<gene>
    <name evidence="2" type="ORF">UCREL1_6921</name>
</gene>
<feature type="region of interest" description="Disordered" evidence="1">
    <location>
        <begin position="1"/>
        <end position="104"/>
    </location>
</feature>
<feature type="compositionally biased region" description="Basic and acidic residues" evidence="1">
    <location>
        <begin position="73"/>
        <end position="100"/>
    </location>
</feature>
<evidence type="ECO:0000313" key="3">
    <source>
        <dbReference type="Proteomes" id="UP000012174"/>
    </source>
</evidence>
<dbReference type="eggNOG" id="ENOG502RMUM">
    <property type="taxonomic scope" value="Eukaryota"/>
</dbReference>
<keyword evidence="3" id="KW-1185">Reference proteome</keyword>
<dbReference type="OMA" id="QWPLKDW"/>
<protein>
    <submittedName>
        <fullName evidence="2">Uncharacterized protein</fullName>
    </submittedName>
</protein>
<feature type="compositionally biased region" description="Low complexity" evidence="1">
    <location>
        <begin position="32"/>
        <end position="45"/>
    </location>
</feature>
<dbReference type="HOGENOM" id="CLU_1255994_0_0_1"/>
<organism evidence="2 3">
    <name type="scientific">Eutypa lata (strain UCR-EL1)</name>
    <name type="common">Grapevine dieback disease fungus</name>
    <name type="synonym">Eutypa armeniacae</name>
    <dbReference type="NCBI Taxonomy" id="1287681"/>
    <lineage>
        <taxon>Eukaryota</taxon>
        <taxon>Fungi</taxon>
        <taxon>Dikarya</taxon>
        <taxon>Ascomycota</taxon>
        <taxon>Pezizomycotina</taxon>
        <taxon>Sordariomycetes</taxon>
        <taxon>Xylariomycetidae</taxon>
        <taxon>Xylariales</taxon>
        <taxon>Diatrypaceae</taxon>
        <taxon>Eutypa</taxon>
    </lineage>
</organism>
<dbReference type="OrthoDB" id="5226162at2759"/>
<dbReference type="KEGG" id="ela:UCREL1_6921"/>
<dbReference type="EMBL" id="KB706709">
    <property type="protein sequence ID" value="EMR66096.1"/>
    <property type="molecule type" value="Genomic_DNA"/>
</dbReference>
<sequence length="220" mass="25571">MPTLFPKSSKGSLFRKAQAEGGELPTHRRKTSLASSLASTVTRSSTESHRKPGSFDPLSLHPPLSINTSPQFDEERYREDTERESRFFNPTRRAEDHYQDSPEYSPVKGENCFFRRDGHKRITYVYDQTTQWPLKDWQTIPPGLAHIDDMSEPTTPLTPRPASHHNNHQKRPVQWMTDDPSFYVQRGEWKRRGIVFHLDDAAEEEQEQHFPIDEPLEFPG</sequence>